<keyword evidence="2" id="KW-1185">Reference proteome</keyword>
<organism evidence="1 2">
    <name type="scientific">Sphagnurus paluster</name>
    <dbReference type="NCBI Taxonomy" id="117069"/>
    <lineage>
        <taxon>Eukaryota</taxon>
        <taxon>Fungi</taxon>
        <taxon>Dikarya</taxon>
        <taxon>Basidiomycota</taxon>
        <taxon>Agaricomycotina</taxon>
        <taxon>Agaricomycetes</taxon>
        <taxon>Agaricomycetidae</taxon>
        <taxon>Agaricales</taxon>
        <taxon>Tricholomatineae</taxon>
        <taxon>Lyophyllaceae</taxon>
        <taxon>Sphagnurus</taxon>
    </lineage>
</organism>
<dbReference type="Proteomes" id="UP000717328">
    <property type="component" value="Unassembled WGS sequence"/>
</dbReference>
<dbReference type="AlphaFoldDB" id="A0A9P7GJT4"/>
<reference evidence="1" key="2">
    <citation type="submission" date="2021-10" db="EMBL/GenBank/DDBJ databases">
        <title>Phylogenomics reveals ancestral predisposition of the termite-cultivated fungus Termitomyces towards a domesticated lifestyle.</title>
        <authorList>
            <person name="Auxier B."/>
            <person name="Grum-Grzhimaylo A."/>
            <person name="Cardenas M.E."/>
            <person name="Lodge J.D."/>
            <person name="Laessoe T."/>
            <person name="Pedersen O."/>
            <person name="Smith M.E."/>
            <person name="Kuyper T.W."/>
            <person name="Franco-Molano E.A."/>
            <person name="Baroni T.J."/>
            <person name="Aanen D.K."/>
        </authorList>
    </citation>
    <scope>NUCLEOTIDE SEQUENCE</scope>
    <source>
        <strain evidence="1">D49</strain>
    </source>
</reference>
<name>A0A9P7GJT4_9AGAR</name>
<dbReference type="GO" id="GO:0016020">
    <property type="term" value="C:membrane"/>
    <property type="evidence" value="ECO:0007669"/>
    <property type="project" value="InterPro"/>
</dbReference>
<dbReference type="GO" id="GO:0000772">
    <property type="term" value="F:mating pheromone activity"/>
    <property type="evidence" value="ECO:0007669"/>
    <property type="project" value="InterPro"/>
</dbReference>
<sequence length="79" mass="8902">MHLRVDHAHCKTHFDPLPAVLYQQNMDAFDTTVTLISLEPTLLEKPTPVDSASESEYLDIPVDSERDNNSTFHSFCVVA</sequence>
<comment type="caution">
    <text evidence="1">The sequence shown here is derived from an EMBL/GenBank/DDBJ whole genome shotgun (WGS) entry which is preliminary data.</text>
</comment>
<accession>A0A9P7GJT4</accession>
<evidence type="ECO:0000313" key="1">
    <source>
        <dbReference type="EMBL" id="KAG5650600.1"/>
    </source>
</evidence>
<dbReference type="InterPro" id="IPR012597">
    <property type="entry name" value="Pheromone"/>
</dbReference>
<dbReference type="Pfam" id="PF08015">
    <property type="entry name" value="Pheromone"/>
    <property type="match status" value="1"/>
</dbReference>
<reference evidence="1" key="1">
    <citation type="submission" date="2021-02" db="EMBL/GenBank/DDBJ databases">
        <authorList>
            <person name="Nieuwenhuis M."/>
            <person name="Van De Peppel L.J.J."/>
        </authorList>
    </citation>
    <scope>NUCLEOTIDE SEQUENCE</scope>
    <source>
        <strain evidence="1">D49</strain>
    </source>
</reference>
<dbReference type="EMBL" id="JABCKI010000406">
    <property type="protein sequence ID" value="KAG5650600.1"/>
    <property type="molecule type" value="Genomic_DNA"/>
</dbReference>
<proteinExistence type="predicted"/>
<evidence type="ECO:0000313" key="2">
    <source>
        <dbReference type="Proteomes" id="UP000717328"/>
    </source>
</evidence>
<protein>
    <submittedName>
        <fullName evidence="1">Uncharacterized protein</fullName>
    </submittedName>
</protein>
<gene>
    <name evidence="1" type="ORF">H0H81_011691</name>
</gene>